<evidence type="ECO:0000256" key="3">
    <source>
        <dbReference type="ARBA" id="ARBA00022729"/>
    </source>
</evidence>
<dbReference type="InterPro" id="IPR041033">
    <property type="entry name" value="SpaA_PFL_dom_1"/>
</dbReference>
<feature type="non-terminal residue" evidence="6">
    <location>
        <position position="1"/>
    </location>
</feature>
<organism evidence="6 7">
    <name type="scientific">Agathobacter rectalis</name>
    <dbReference type="NCBI Taxonomy" id="39491"/>
    <lineage>
        <taxon>Bacteria</taxon>
        <taxon>Bacillati</taxon>
        <taxon>Bacillota</taxon>
        <taxon>Clostridia</taxon>
        <taxon>Lachnospirales</taxon>
        <taxon>Lachnospiraceae</taxon>
        <taxon>Agathobacter</taxon>
    </lineage>
</organism>
<dbReference type="InterPro" id="IPR013783">
    <property type="entry name" value="Ig-like_fold"/>
</dbReference>
<dbReference type="InterPro" id="IPR019931">
    <property type="entry name" value="LPXTG_anchor"/>
</dbReference>
<feature type="non-terminal residue" evidence="6">
    <location>
        <position position="239"/>
    </location>
</feature>
<comment type="caution">
    <text evidence="6">The sequence shown here is derived from an EMBL/GenBank/DDBJ whole genome shotgun (WGS) entry which is preliminary data.</text>
</comment>
<evidence type="ECO:0000259" key="5">
    <source>
        <dbReference type="PROSITE" id="PS50847"/>
    </source>
</evidence>
<keyword evidence="2" id="KW-0964">Secreted</keyword>
<protein>
    <submittedName>
        <fullName evidence="6">LPXTG cell wall anchor domain-containing protein</fullName>
    </submittedName>
</protein>
<evidence type="ECO:0000256" key="2">
    <source>
        <dbReference type="ARBA" id="ARBA00022525"/>
    </source>
</evidence>
<dbReference type="PROSITE" id="PS50847">
    <property type="entry name" value="GRAM_POS_ANCHORING"/>
    <property type="match status" value="1"/>
</dbReference>
<proteinExistence type="predicted"/>
<gene>
    <name evidence="6" type="ORF">DXA03_16920</name>
</gene>
<evidence type="ECO:0000256" key="4">
    <source>
        <dbReference type="ARBA" id="ARBA00023088"/>
    </source>
</evidence>
<evidence type="ECO:0000256" key="1">
    <source>
        <dbReference type="ARBA" id="ARBA00022512"/>
    </source>
</evidence>
<evidence type="ECO:0000313" key="6">
    <source>
        <dbReference type="EMBL" id="RGZ10607.1"/>
    </source>
</evidence>
<dbReference type="NCBIfam" id="TIGR01167">
    <property type="entry name" value="LPXTG_anchor"/>
    <property type="match status" value="1"/>
</dbReference>
<name>A0A413LXV0_9FIRM</name>
<dbReference type="Pfam" id="PF00746">
    <property type="entry name" value="Gram_pos_anchor"/>
    <property type="match status" value="1"/>
</dbReference>
<keyword evidence="4" id="KW-0572">Peptidoglycan-anchor</keyword>
<dbReference type="EMBL" id="QSDV01000151">
    <property type="protein sequence ID" value="RGZ10607.1"/>
    <property type="molecule type" value="Genomic_DNA"/>
</dbReference>
<keyword evidence="1" id="KW-0134">Cell wall</keyword>
<reference evidence="6 7" key="1">
    <citation type="submission" date="2018-08" db="EMBL/GenBank/DDBJ databases">
        <title>A genome reference for cultivated species of the human gut microbiota.</title>
        <authorList>
            <person name="Zou Y."/>
            <person name="Xue W."/>
            <person name="Luo G."/>
        </authorList>
    </citation>
    <scope>NUCLEOTIDE SEQUENCE [LARGE SCALE GENOMIC DNA]</scope>
    <source>
        <strain evidence="6 7">AM54-25XD</strain>
    </source>
</reference>
<feature type="domain" description="Gram-positive cocci surface proteins LPxTG" evidence="5">
    <location>
        <begin position="211"/>
        <end position="239"/>
    </location>
</feature>
<accession>A0A413LXV0</accession>
<sequence>TFEFTKTDITSGAELTGATLTVLDKDGNVVDTWTSDAKEAHVIKRLVVGEIYTLREEFAPYGYLNATDIQFTVEDTGKVQHVEMKDEVPTGSIVINKDGEFVTDTTLMKGYWYDFIFNFFKDSLAGVTFDVYAKEDIVSADGLDTVYHKAGDKVATIVTNDKGNTVVETKAADGYILDETAHDVTLRYDDNAPDVVVTTLKLINVPTEPKLPQTGDNANPLLYLGIGALALITGVGVGL</sequence>
<dbReference type="AlphaFoldDB" id="A0A413LXV0"/>
<dbReference type="Proteomes" id="UP000285209">
    <property type="component" value="Unassembled WGS sequence"/>
</dbReference>
<dbReference type="Pfam" id="PF17802">
    <property type="entry name" value="SpaA"/>
    <property type="match status" value="2"/>
</dbReference>
<keyword evidence="3" id="KW-0732">Signal</keyword>
<evidence type="ECO:0000313" key="7">
    <source>
        <dbReference type="Proteomes" id="UP000285209"/>
    </source>
</evidence>
<dbReference type="Gene3D" id="2.60.40.10">
    <property type="entry name" value="Immunoglobulins"/>
    <property type="match status" value="2"/>
</dbReference>